<organism evidence="2 3">
    <name type="scientific">Alkaliphilus peptidifermentans DSM 18978</name>
    <dbReference type="NCBI Taxonomy" id="1120976"/>
    <lineage>
        <taxon>Bacteria</taxon>
        <taxon>Bacillati</taxon>
        <taxon>Bacillota</taxon>
        <taxon>Clostridia</taxon>
        <taxon>Peptostreptococcales</taxon>
        <taxon>Natronincolaceae</taxon>
        <taxon>Alkaliphilus</taxon>
    </lineage>
</organism>
<name>A0A1G5H2U0_9FIRM</name>
<sequence length="96" mass="11399">MIKRNELTYYIAVFESKNHAIYLYQHLRRKGIKEYELVSTPCQIRSGCSYALKFKVLESYDLLQKESVYIKCKILSVYSIERINGKRIFKQIVVPT</sequence>
<dbReference type="EMBL" id="FMUS01000010">
    <property type="protein sequence ID" value="SCY57991.1"/>
    <property type="molecule type" value="Genomic_DNA"/>
</dbReference>
<keyword evidence="3" id="KW-1185">Reference proteome</keyword>
<reference evidence="2 3" key="1">
    <citation type="submission" date="2016-10" db="EMBL/GenBank/DDBJ databases">
        <authorList>
            <person name="de Groot N.N."/>
        </authorList>
    </citation>
    <scope>NUCLEOTIDE SEQUENCE [LARGE SCALE GENOMIC DNA]</scope>
    <source>
        <strain evidence="2 3">DSM 18978</strain>
    </source>
</reference>
<evidence type="ECO:0000313" key="3">
    <source>
        <dbReference type="Proteomes" id="UP000198636"/>
    </source>
</evidence>
<dbReference type="InterPro" id="IPR021778">
    <property type="entry name" value="Se/S_carrier-like"/>
</dbReference>
<dbReference type="Pfam" id="PF11823">
    <property type="entry name" value="Se_S_carrier"/>
    <property type="match status" value="1"/>
</dbReference>
<evidence type="ECO:0000313" key="2">
    <source>
        <dbReference type="EMBL" id="SCY57991.1"/>
    </source>
</evidence>
<dbReference type="AlphaFoldDB" id="A0A1G5H2U0"/>
<accession>A0A1G5H2U0</accession>
<evidence type="ECO:0000259" key="1">
    <source>
        <dbReference type="Pfam" id="PF11823"/>
    </source>
</evidence>
<gene>
    <name evidence="2" type="ORF">SAMN03080606_01887</name>
</gene>
<proteinExistence type="predicted"/>
<feature type="domain" description="Putative Se/S carrier protein-like" evidence="1">
    <location>
        <begin position="9"/>
        <end position="70"/>
    </location>
</feature>
<protein>
    <recommendedName>
        <fullName evidence="1">Putative Se/S carrier protein-like domain-containing protein</fullName>
    </recommendedName>
</protein>
<dbReference type="Proteomes" id="UP000198636">
    <property type="component" value="Unassembled WGS sequence"/>
</dbReference>
<dbReference type="RefSeq" id="WP_176758945.1">
    <property type="nucleotide sequence ID" value="NZ_FMUS01000010.1"/>
</dbReference>